<evidence type="ECO:0000313" key="2">
    <source>
        <dbReference type="Proteomes" id="UP000724874"/>
    </source>
</evidence>
<dbReference type="GO" id="GO:0005739">
    <property type="term" value="C:mitochondrion"/>
    <property type="evidence" value="ECO:0007669"/>
    <property type="project" value="TreeGrafter"/>
</dbReference>
<dbReference type="OrthoDB" id="5580261at2759"/>
<reference evidence="1" key="1">
    <citation type="submission" date="2020-11" db="EMBL/GenBank/DDBJ databases">
        <authorList>
            <consortium name="DOE Joint Genome Institute"/>
            <person name="Ahrendt S."/>
            <person name="Riley R."/>
            <person name="Andreopoulos W."/>
            <person name="LaButti K."/>
            <person name="Pangilinan J."/>
            <person name="Ruiz-duenas F.J."/>
            <person name="Barrasa J.M."/>
            <person name="Sanchez-Garcia M."/>
            <person name="Camarero S."/>
            <person name="Miyauchi S."/>
            <person name="Serrano A."/>
            <person name="Linde D."/>
            <person name="Babiker R."/>
            <person name="Drula E."/>
            <person name="Ayuso-Fernandez I."/>
            <person name="Pacheco R."/>
            <person name="Padilla G."/>
            <person name="Ferreira P."/>
            <person name="Barriuso J."/>
            <person name="Kellner H."/>
            <person name="Castanera R."/>
            <person name="Alfaro M."/>
            <person name="Ramirez L."/>
            <person name="Pisabarro A.G."/>
            <person name="Kuo A."/>
            <person name="Tritt A."/>
            <person name="Lipzen A."/>
            <person name="He G."/>
            <person name="Yan M."/>
            <person name="Ng V."/>
            <person name="Cullen D."/>
            <person name="Martin F."/>
            <person name="Rosso M.-N."/>
            <person name="Henrissat B."/>
            <person name="Hibbett D."/>
            <person name="Martinez A.T."/>
            <person name="Grigoriev I.V."/>
        </authorList>
    </citation>
    <scope>NUCLEOTIDE SEQUENCE</scope>
    <source>
        <strain evidence="1">AH 44721</strain>
    </source>
</reference>
<accession>A0A9P5NZ59</accession>
<dbReference type="Pfam" id="PF10306">
    <property type="entry name" value="FLILHELTA"/>
    <property type="match status" value="1"/>
</dbReference>
<protein>
    <submittedName>
        <fullName evidence="1">Uncharacterized protein</fullName>
    </submittedName>
</protein>
<proteinExistence type="predicted"/>
<name>A0A9P5NZ59_GYMJU</name>
<comment type="caution">
    <text evidence="1">The sequence shown here is derived from an EMBL/GenBank/DDBJ whole genome shotgun (WGS) entry which is preliminary data.</text>
</comment>
<organism evidence="1 2">
    <name type="scientific">Gymnopilus junonius</name>
    <name type="common">Spectacular rustgill mushroom</name>
    <name type="synonym">Gymnopilus spectabilis subsp. junonius</name>
    <dbReference type="NCBI Taxonomy" id="109634"/>
    <lineage>
        <taxon>Eukaryota</taxon>
        <taxon>Fungi</taxon>
        <taxon>Dikarya</taxon>
        <taxon>Basidiomycota</taxon>
        <taxon>Agaricomycotina</taxon>
        <taxon>Agaricomycetes</taxon>
        <taxon>Agaricomycetidae</taxon>
        <taxon>Agaricales</taxon>
        <taxon>Agaricineae</taxon>
        <taxon>Hymenogastraceae</taxon>
        <taxon>Gymnopilus</taxon>
    </lineage>
</organism>
<dbReference type="PANTHER" id="PTHR28002">
    <property type="entry name" value="MIOREX COMPLEX COMPONENT 11"/>
    <property type="match status" value="1"/>
</dbReference>
<dbReference type="AlphaFoldDB" id="A0A9P5NZ59"/>
<sequence length="192" mass="21219">MSSNPPRRFAAYRQTLAAISRRTGAPLPSLILSFGMLHELTAIVPLVGFFYGAKALGIGERVVSSFTAIEDRPSAATAAPSSEAPTLSIWVKQKVKPWVEEGDRWAVRVGRRYGVFGYEKRRPGEADDIEEMVRAQSGHIAGDVANMVFAYGVTKALLPLRIGASIYLSPMFSRSIVEPMRKSIMRRFSRRS</sequence>
<dbReference type="InterPro" id="IPR018811">
    <property type="entry name" value="MRX11"/>
</dbReference>
<dbReference type="Proteomes" id="UP000724874">
    <property type="component" value="Unassembled WGS sequence"/>
</dbReference>
<keyword evidence="2" id="KW-1185">Reference proteome</keyword>
<dbReference type="PANTHER" id="PTHR28002:SF1">
    <property type="entry name" value="MIOREX COMPLEX COMPONENT 11"/>
    <property type="match status" value="1"/>
</dbReference>
<gene>
    <name evidence="1" type="ORF">CPB84DRAFT_1671646</name>
</gene>
<evidence type="ECO:0000313" key="1">
    <source>
        <dbReference type="EMBL" id="KAF8911514.1"/>
    </source>
</evidence>
<dbReference type="EMBL" id="JADNYJ010000004">
    <property type="protein sequence ID" value="KAF8911514.1"/>
    <property type="molecule type" value="Genomic_DNA"/>
</dbReference>